<organism evidence="1 2">
    <name type="scientific">Strongyloides venezuelensis</name>
    <name type="common">Threadworm</name>
    <dbReference type="NCBI Taxonomy" id="75913"/>
    <lineage>
        <taxon>Eukaryota</taxon>
        <taxon>Metazoa</taxon>
        <taxon>Ecdysozoa</taxon>
        <taxon>Nematoda</taxon>
        <taxon>Chromadorea</taxon>
        <taxon>Rhabditida</taxon>
        <taxon>Tylenchina</taxon>
        <taxon>Panagrolaimomorpha</taxon>
        <taxon>Strongyloidoidea</taxon>
        <taxon>Strongyloididae</taxon>
        <taxon>Strongyloides</taxon>
    </lineage>
</organism>
<protein>
    <submittedName>
        <fullName evidence="2">ULP_PROTEASE domain-containing protein</fullName>
    </submittedName>
</protein>
<name>A0A0K0F5K6_STRVS</name>
<evidence type="ECO:0000313" key="2">
    <source>
        <dbReference type="WBParaSite" id="SVE_0409800.1"/>
    </source>
</evidence>
<reference evidence="1" key="1">
    <citation type="submission" date="2014-07" db="EMBL/GenBank/DDBJ databases">
        <authorList>
            <person name="Martin A.A"/>
            <person name="De Silva N."/>
        </authorList>
    </citation>
    <scope>NUCLEOTIDE SEQUENCE</scope>
</reference>
<evidence type="ECO:0000313" key="1">
    <source>
        <dbReference type="Proteomes" id="UP000035680"/>
    </source>
</evidence>
<reference evidence="2" key="2">
    <citation type="submission" date="2015-08" db="UniProtKB">
        <authorList>
            <consortium name="WormBaseParasite"/>
        </authorList>
    </citation>
    <scope>IDENTIFICATION</scope>
</reference>
<sequence>MGYRKLHEFCNPSPNDDNSYKIPFEIINFYQLEIRASPFRLKPISYTSNERCGKRYIVSTKNNYSVDTSNMVLSNFLLKMKKLVEDSYLNKWRLRMKRLVTDFLNTDKICCKIYNMLLYTSLTREMSCYSTLYLDENFLHQLKMNARRISSEKIYPSLPVFYSIFDFNFLIVPIHASNHWLTGIVYQQKNCLKHKFVVSSMETEAKD</sequence>
<proteinExistence type="predicted"/>
<dbReference type="WBParaSite" id="SVE_0409800.1">
    <property type="protein sequence ID" value="SVE_0409800.1"/>
    <property type="gene ID" value="SVE_0409800"/>
</dbReference>
<dbReference type="Proteomes" id="UP000035680">
    <property type="component" value="Unassembled WGS sequence"/>
</dbReference>
<dbReference type="AlphaFoldDB" id="A0A0K0F5K6"/>
<keyword evidence="1" id="KW-1185">Reference proteome</keyword>
<accession>A0A0K0F5K6</accession>